<dbReference type="InterPro" id="IPR014044">
    <property type="entry name" value="CAP_dom"/>
</dbReference>
<dbReference type="InterPro" id="IPR001283">
    <property type="entry name" value="CRISP-related"/>
</dbReference>
<dbReference type="SUPFAM" id="SSF55797">
    <property type="entry name" value="PR-1-like"/>
    <property type="match status" value="1"/>
</dbReference>
<dbReference type="Proteomes" id="UP001500523">
    <property type="component" value="Unassembled WGS sequence"/>
</dbReference>
<dbReference type="PROSITE" id="PS01009">
    <property type="entry name" value="CRISP_1"/>
    <property type="match status" value="1"/>
</dbReference>
<name>A0ABP7ESV8_9SPHN</name>
<dbReference type="InterPro" id="IPR035940">
    <property type="entry name" value="CAP_sf"/>
</dbReference>
<proteinExistence type="predicted"/>
<protein>
    <recommendedName>
        <fullName evidence="1">SCP domain-containing protein</fullName>
    </recommendedName>
</protein>
<organism evidence="2 3">
    <name type="scientific">Sphingomonas cynarae</name>
    <dbReference type="NCBI Taxonomy" id="930197"/>
    <lineage>
        <taxon>Bacteria</taxon>
        <taxon>Pseudomonadati</taxon>
        <taxon>Pseudomonadota</taxon>
        <taxon>Alphaproteobacteria</taxon>
        <taxon>Sphingomonadales</taxon>
        <taxon>Sphingomonadaceae</taxon>
        <taxon>Sphingomonas</taxon>
    </lineage>
</organism>
<sequence length="185" mass="20209">MPFPELAGAQAVAGGRSISWLGRIAGLSLAPFIMGTTGLTSNADLRLLASHNRERAALGIPPLRWDPELVAGARQWANRLAVTGGFHHAPENMAEPQGENLWAGTRGAFPVESMVDAWVRERRYFKSGTFPNNSVTGRVADVDHYTQMMWRDTHSVGCAIARGAREDVLVCRYSEAGNYIGEKPF</sequence>
<comment type="caution">
    <text evidence="2">The sequence shown here is derived from an EMBL/GenBank/DDBJ whole genome shotgun (WGS) entry which is preliminary data.</text>
</comment>
<keyword evidence="3" id="KW-1185">Reference proteome</keyword>
<feature type="domain" description="SCP" evidence="1">
    <location>
        <begin position="42"/>
        <end position="181"/>
    </location>
</feature>
<dbReference type="RefSeq" id="WP_344694664.1">
    <property type="nucleotide sequence ID" value="NZ_BAABBF010000012.1"/>
</dbReference>
<dbReference type="InterPro" id="IPR018244">
    <property type="entry name" value="Allrgn_V5/Tpx1_CS"/>
</dbReference>
<evidence type="ECO:0000259" key="1">
    <source>
        <dbReference type="SMART" id="SM00198"/>
    </source>
</evidence>
<evidence type="ECO:0000313" key="3">
    <source>
        <dbReference type="Proteomes" id="UP001500523"/>
    </source>
</evidence>
<dbReference type="SMART" id="SM00198">
    <property type="entry name" value="SCP"/>
    <property type="match status" value="1"/>
</dbReference>
<gene>
    <name evidence="2" type="ORF">GCM10022268_34950</name>
</gene>
<reference evidence="3" key="1">
    <citation type="journal article" date="2019" name="Int. J. Syst. Evol. Microbiol.">
        <title>The Global Catalogue of Microorganisms (GCM) 10K type strain sequencing project: providing services to taxonomists for standard genome sequencing and annotation.</title>
        <authorList>
            <consortium name="The Broad Institute Genomics Platform"/>
            <consortium name="The Broad Institute Genome Sequencing Center for Infectious Disease"/>
            <person name="Wu L."/>
            <person name="Ma J."/>
        </authorList>
    </citation>
    <scope>NUCLEOTIDE SEQUENCE [LARGE SCALE GENOMIC DNA]</scope>
    <source>
        <strain evidence="3">JCM 17498</strain>
    </source>
</reference>
<dbReference type="PRINTS" id="PR00837">
    <property type="entry name" value="V5TPXLIKE"/>
</dbReference>
<evidence type="ECO:0000313" key="2">
    <source>
        <dbReference type="EMBL" id="GAA3723753.1"/>
    </source>
</evidence>
<dbReference type="PANTHER" id="PTHR10334">
    <property type="entry name" value="CYSTEINE-RICH SECRETORY PROTEIN-RELATED"/>
    <property type="match status" value="1"/>
</dbReference>
<accession>A0ABP7ESV8</accession>
<dbReference type="Pfam" id="PF00188">
    <property type="entry name" value="CAP"/>
    <property type="match status" value="1"/>
</dbReference>
<dbReference type="Gene3D" id="3.40.33.10">
    <property type="entry name" value="CAP"/>
    <property type="match status" value="1"/>
</dbReference>
<dbReference type="EMBL" id="BAABBF010000012">
    <property type="protein sequence ID" value="GAA3723753.1"/>
    <property type="molecule type" value="Genomic_DNA"/>
</dbReference>